<keyword evidence="4" id="KW-1185">Reference proteome</keyword>
<feature type="transmembrane region" description="Helical" evidence="1">
    <location>
        <begin position="81"/>
        <end position="114"/>
    </location>
</feature>
<evidence type="ECO:0000313" key="3">
    <source>
        <dbReference type="EMBL" id="CAH9055873.1"/>
    </source>
</evidence>
<feature type="transmembrane region" description="Helical" evidence="1">
    <location>
        <begin position="126"/>
        <end position="144"/>
    </location>
</feature>
<feature type="transmembrane region" description="Helical" evidence="1">
    <location>
        <begin position="6"/>
        <end position="27"/>
    </location>
</feature>
<sequence length="361" mass="41376">MDFIRGIAVLGLVFINCFSFAIFELNYTPLTTPPPSDQFLNILSLIFVEGRFRTLFTLLFGAGLYIQYQRYQCTEPLKKRLHWLIVFGLIHGFLLWAGDILFLYGVSGLFILRYLDCTNEELKNKAAFFTFISLMTIAIFMLGLNEAPLYRDSPEYYEIYTSYYQSIGAHFGQNIAMSAYMLLAVPILLLWASAGFMLIGILAYKYGVFSKGLSKALLIKLVILSALFISLRLMLVPYNQGIGYALQEPVNELAALCVALLYIHLIVKLCDNSAHIGGLIQQVGRLAFTLYISQTIMQLLLFKVFFPQWTLSFNRLDYWLLAISLVIVQLIFTAIYCRYFKQGPLEYLWRKLAKINREKIA</sequence>
<comment type="caution">
    <text evidence="3">The sequence shown here is derived from an EMBL/GenBank/DDBJ whole genome shotgun (WGS) entry which is preliminary data.</text>
</comment>
<dbReference type="InterPro" id="IPR052529">
    <property type="entry name" value="Bact_Transport_Assoc"/>
</dbReference>
<feature type="transmembrane region" description="Helical" evidence="1">
    <location>
        <begin position="318"/>
        <end position="340"/>
    </location>
</feature>
<keyword evidence="1" id="KW-0812">Transmembrane</keyword>
<dbReference type="PANTHER" id="PTHR30590:SF2">
    <property type="entry name" value="INNER MEMBRANE PROTEIN"/>
    <property type="match status" value="1"/>
</dbReference>
<dbReference type="Pfam" id="PF04235">
    <property type="entry name" value="DUF418"/>
    <property type="match status" value="1"/>
</dbReference>
<keyword evidence="1" id="KW-1133">Transmembrane helix</keyword>
<feature type="transmembrane region" description="Helical" evidence="1">
    <location>
        <begin position="179"/>
        <end position="204"/>
    </location>
</feature>
<proteinExistence type="predicted"/>
<evidence type="ECO:0000256" key="1">
    <source>
        <dbReference type="SAM" id="Phobius"/>
    </source>
</evidence>
<dbReference type="RefSeq" id="WP_262976459.1">
    <property type="nucleotide sequence ID" value="NZ_CAMAPB010000015.1"/>
</dbReference>
<evidence type="ECO:0000313" key="4">
    <source>
        <dbReference type="Proteomes" id="UP001152447"/>
    </source>
</evidence>
<organism evidence="3 4">
    <name type="scientific">Pseudoalteromonas haloplanktis</name>
    <name type="common">Alteromonas haloplanktis</name>
    <dbReference type="NCBI Taxonomy" id="228"/>
    <lineage>
        <taxon>Bacteria</taxon>
        <taxon>Pseudomonadati</taxon>
        <taxon>Pseudomonadota</taxon>
        <taxon>Gammaproteobacteria</taxon>
        <taxon>Alteromonadales</taxon>
        <taxon>Pseudoalteromonadaceae</taxon>
        <taxon>Pseudoalteromonas</taxon>
    </lineage>
</organism>
<dbReference type="PANTHER" id="PTHR30590">
    <property type="entry name" value="INNER MEMBRANE PROTEIN"/>
    <property type="match status" value="1"/>
</dbReference>
<accession>A0A9W4QW33</accession>
<gene>
    <name evidence="3" type="ORF">PSEHALCIP103_01330</name>
</gene>
<dbReference type="AlphaFoldDB" id="A0A9W4QW33"/>
<feature type="transmembrane region" description="Helical" evidence="1">
    <location>
        <begin position="216"/>
        <end position="238"/>
    </location>
</feature>
<name>A0A9W4QW33_PSEHA</name>
<reference evidence="3" key="1">
    <citation type="submission" date="2022-07" db="EMBL/GenBank/DDBJ databases">
        <authorList>
            <person name="Criscuolo A."/>
        </authorList>
    </citation>
    <scope>NUCLEOTIDE SEQUENCE</scope>
    <source>
        <strain evidence="3">CIP103197</strain>
    </source>
</reference>
<feature type="transmembrane region" description="Helical" evidence="1">
    <location>
        <begin position="39"/>
        <end position="66"/>
    </location>
</feature>
<dbReference type="Proteomes" id="UP001152447">
    <property type="component" value="Unassembled WGS sequence"/>
</dbReference>
<dbReference type="InterPro" id="IPR007349">
    <property type="entry name" value="DUF418"/>
</dbReference>
<protein>
    <recommendedName>
        <fullName evidence="2">DUF418 domain-containing protein</fullName>
    </recommendedName>
</protein>
<feature type="domain" description="DUF418" evidence="2">
    <location>
        <begin position="203"/>
        <end position="354"/>
    </location>
</feature>
<dbReference type="EMBL" id="CAMAPB010000015">
    <property type="protein sequence ID" value="CAH9055873.1"/>
    <property type="molecule type" value="Genomic_DNA"/>
</dbReference>
<keyword evidence="1" id="KW-0472">Membrane</keyword>
<evidence type="ECO:0000259" key="2">
    <source>
        <dbReference type="Pfam" id="PF04235"/>
    </source>
</evidence>
<feature type="transmembrane region" description="Helical" evidence="1">
    <location>
        <begin position="288"/>
        <end position="306"/>
    </location>
</feature>